<dbReference type="InterPro" id="IPR001936">
    <property type="entry name" value="RasGAP_dom"/>
</dbReference>
<protein>
    <recommendedName>
        <fullName evidence="2">Ras-GAP domain-containing protein</fullName>
    </recommendedName>
</protein>
<dbReference type="AlphaFoldDB" id="A0A6G0WXR8"/>
<evidence type="ECO:0000313" key="3">
    <source>
        <dbReference type="EMBL" id="KAF0732360.1"/>
    </source>
</evidence>
<keyword evidence="1" id="KW-0812">Transmembrane</keyword>
<reference evidence="3 4" key="1">
    <citation type="submission" date="2019-07" db="EMBL/GenBank/DDBJ databases">
        <title>Genomics analysis of Aphanomyces spp. identifies a new class of oomycete effector associated with host adaptation.</title>
        <authorList>
            <person name="Gaulin E."/>
        </authorList>
    </citation>
    <scope>NUCLEOTIDE SEQUENCE [LARGE SCALE GENOMIC DNA]</scope>
    <source>
        <strain evidence="3 4">ATCC 201684</strain>
    </source>
</reference>
<organism evidence="3 4">
    <name type="scientific">Aphanomyces euteiches</name>
    <dbReference type="NCBI Taxonomy" id="100861"/>
    <lineage>
        <taxon>Eukaryota</taxon>
        <taxon>Sar</taxon>
        <taxon>Stramenopiles</taxon>
        <taxon>Oomycota</taxon>
        <taxon>Saprolegniomycetes</taxon>
        <taxon>Saprolegniales</taxon>
        <taxon>Verrucalvaceae</taxon>
        <taxon>Aphanomyces</taxon>
    </lineage>
</organism>
<evidence type="ECO:0000313" key="4">
    <source>
        <dbReference type="Proteomes" id="UP000481153"/>
    </source>
</evidence>
<dbReference type="EMBL" id="VJMJ01000135">
    <property type="protein sequence ID" value="KAF0732360.1"/>
    <property type="molecule type" value="Genomic_DNA"/>
</dbReference>
<accession>A0A6G0WXR8</accession>
<feature type="transmembrane region" description="Helical" evidence="1">
    <location>
        <begin position="512"/>
        <end position="538"/>
    </location>
</feature>
<proteinExistence type="predicted"/>
<name>A0A6G0WXR8_9STRA</name>
<dbReference type="CDD" id="cd04519">
    <property type="entry name" value="RasGAP"/>
    <property type="match status" value="1"/>
</dbReference>
<dbReference type="Gene3D" id="1.10.506.10">
    <property type="entry name" value="GTPase Activation - p120gap, domain 1"/>
    <property type="match status" value="1"/>
</dbReference>
<gene>
    <name evidence="3" type="ORF">Ae201684_010645</name>
</gene>
<dbReference type="InterPro" id="IPR008936">
    <property type="entry name" value="Rho_GTPase_activation_prot"/>
</dbReference>
<evidence type="ECO:0000256" key="1">
    <source>
        <dbReference type="SAM" id="Phobius"/>
    </source>
</evidence>
<comment type="caution">
    <text evidence="3">The sequence shown here is derived from an EMBL/GenBank/DDBJ whole genome shotgun (WGS) entry which is preliminary data.</text>
</comment>
<dbReference type="PROSITE" id="PS50018">
    <property type="entry name" value="RAS_GTPASE_ACTIV_2"/>
    <property type="match status" value="1"/>
</dbReference>
<evidence type="ECO:0000259" key="2">
    <source>
        <dbReference type="PROSITE" id="PS50018"/>
    </source>
</evidence>
<dbReference type="Proteomes" id="UP000481153">
    <property type="component" value="Unassembled WGS sequence"/>
</dbReference>
<dbReference type="VEuPathDB" id="FungiDB:AeMF1_013476"/>
<keyword evidence="1" id="KW-0472">Membrane</keyword>
<dbReference type="SUPFAM" id="SSF48350">
    <property type="entry name" value="GTPase activation domain, GAP"/>
    <property type="match status" value="1"/>
</dbReference>
<feature type="domain" description="Ras-GAP" evidence="2">
    <location>
        <begin position="102"/>
        <end position="175"/>
    </location>
</feature>
<keyword evidence="1" id="KW-1133">Transmembrane helix</keyword>
<dbReference type="Pfam" id="PF00616">
    <property type="entry name" value="RasGAP"/>
    <property type="match status" value="1"/>
</dbReference>
<keyword evidence="4" id="KW-1185">Reference proteome</keyword>
<sequence>MPAIATPSPYDDIPHLKTFERVVQIELENVQGCEEQFLRSSTGLSSEMKDLGHKYGQKYFSFLLSGALCSSSRLGDLNRDQVMGLATDIIHRMVSSLDKYAPYVLRLSCAYILEKFEAAFPNSTRGPTIVVGGCIILRIVCPALIKPELMGFEPHTPRTLPNALLLAKLLQHAMRGTVFDMSSDELYYANDFIATTKDLVAGYLRAFPSTTKHVLIERLGDAPSTQQDTELRDIQALEPRRRPTTAIIIKSPKESCEDSPKRRFSLLSLFKTKSSGPTTPPATPRCLFIVLSWNQSSLTILAVWRLSHQRIGLDIDGAMGGSHEELDDLRQACSAQHDGRDGLRRKQHLSVWIDISFLSSRNEARPRKNAVLRVAGRAFSARKTLKLPSWMHQDRGSFRPATSFQGPCSTMIDRSLRTVRALFHNVNIAQRWSYELRVPLTRFQWRFWLCVSKVCRRVILASFDRLGTTMVRAVLPRRSLYRLSWAVSSVSVSNSSSSHITRRNRFKSAKRIFTNLTTLNVLVSIILIGAILISLGLFRHRSVRLESAVDANALEPLGQTCRLTSTGFSSCSVAEVATTGDVACYRES</sequence>